<dbReference type="Gene3D" id="3.40.630.10">
    <property type="entry name" value="Zn peptidases"/>
    <property type="match status" value="1"/>
</dbReference>
<feature type="region of interest" description="Disordered" evidence="1">
    <location>
        <begin position="28"/>
        <end position="63"/>
    </location>
</feature>
<feature type="domain" description="PA" evidence="2">
    <location>
        <begin position="138"/>
        <end position="219"/>
    </location>
</feature>
<accession>A0A6J4K8E7</accession>
<dbReference type="PANTHER" id="PTHR12147:SF26">
    <property type="entry name" value="PEPTIDASE M28 DOMAIN-CONTAINING PROTEIN"/>
    <property type="match status" value="1"/>
</dbReference>
<evidence type="ECO:0000259" key="3">
    <source>
        <dbReference type="Pfam" id="PF04389"/>
    </source>
</evidence>
<dbReference type="InterPro" id="IPR046450">
    <property type="entry name" value="PA_dom_sf"/>
</dbReference>
<gene>
    <name evidence="4" type="ORF">AVDCRST_MAG92-4884</name>
</gene>
<evidence type="ECO:0000313" key="4">
    <source>
        <dbReference type="EMBL" id="CAA9298204.1"/>
    </source>
</evidence>
<dbReference type="SUPFAM" id="SSF53187">
    <property type="entry name" value="Zn-dependent exopeptidases"/>
    <property type="match status" value="1"/>
</dbReference>
<protein>
    <submittedName>
        <fullName evidence="4">Arginyl aminopeptidase @ Leucyl aminopeptidase</fullName>
        <ecNumber evidence="4">3.4.11.10</ecNumber>
        <ecNumber evidence="4">3.4.11.6</ecNumber>
    </submittedName>
</protein>
<sequence>MQLQLSIKLLVASASVLSLGVPGYTPPRSFGVQVQQPTPSEQAQELTPNQPAQSPSQPGRASADVQALVALGPRVAGTPVMDKASSYLLEEYRKAGYVAEVQTFTYSKFQDLGSTLTVGSMTIPGRALKGSLAGKLMAPLVAVPNVGRPADFASVNVKGAIAIVRRGEIPFLQKAQNAATAGAVGLIIVNAESGNFSGTLGGATPIPVLALSGEQGKPLLVSQAGRASVRRQSESLEVSLNVNTREGLVTGRNVVAHLEGVTKPSVLLGGHYDSVVGSPGANDNASGTAVVLEIARNLSSTPLARQAWFVAFDGEEDGLQGSRAFVKAAQPQLISGLKAMLNFDMVGVNKQLGVGGASSLTALALAADPKISTFQSNDSSDHASFAAAGVPVLFFYRGQEPNYHSPNDKQVDPRLLDETVRVGQEVVKRSLL</sequence>
<dbReference type="EMBL" id="CADCTM010000863">
    <property type="protein sequence ID" value="CAA9298204.1"/>
    <property type="molecule type" value="Genomic_DNA"/>
</dbReference>
<keyword evidence="4" id="KW-0645">Protease</keyword>
<dbReference type="PANTHER" id="PTHR12147">
    <property type="entry name" value="METALLOPEPTIDASE M28 FAMILY MEMBER"/>
    <property type="match status" value="1"/>
</dbReference>
<keyword evidence="4" id="KW-0031">Aminopeptidase</keyword>
<proteinExistence type="predicted"/>
<dbReference type="EC" id="3.4.11.6" evidence="4"/>
<feature type="compositionally biased region" description="Polar residues" evidence="1">
    <location>
        <begin position="32"/>
        <end position="59"/>
    </location>
</feature>
<dbReference type="AlphaFoldDB" id="A0A6J4K8E7"/>
<dbReference type="GO" id="GO:0008235">
    <property type="term" value="F:metalloexopeptidase activity"/>
    <property type="evidence" value="ECO:0007669"/>
    <property type="project" value="InterPro"/>
</dbReference>
<dbReference type="EC" id="3.4.11.10" evidence="4"/>
<dbReference type="GO" id="GO:0006508">
    <property type="term" value="P:proteolysis"/>
    <property type="evidence" value="ECO:0007669"/>
    <property type="project" value="InterPro"/>
</dbReference>
<dbReference type="SUPFAM" id="SSF52025">
    <property type="entry name" value="PA domain"/>
    <property type="match status" value="1"/>
</dbReference>
<feature type="domain" description="Peptidase M28" evidence="3">
    <location>
        <begin position="253"/>
        <end position="417"/>
    </location>
</feature>
<dbReference type="GO" id="GO:0004177">
    <property type="term" value="F:aminopeptidase activity"/>
    <property type="evidence" value="ECO:0007669"/>
    <property type="project" value="UniProtKB-KW"/>
</dbReference>
<dbReference type="Pfam" id="PF02225">
    <property type="entry name" value="PA"/>
    <property type="match status" value="1"/>
</dbReference>
<evidence type="ECO:0000259" key="2">
    <source>
        <dbReference type="Pfam" id="PF02225"/>
    </source>
</evidence>
<reference evidence="4" key="1">
    <citation type="submission" date="2020-02" db="EMBL/GenBank/DDBJ databases">
        <authorList>
            <person name="Meier V. D."/>
        </authorList>
    </citation>
    <scope>NUCLEOTIDE SEQUENCE</scope>
    <source>
        <strain evidence="4">AVDCRST_MAG92</strain>
    </source>
</reference>
<dbReference type="InterPro" id="IPR007484">
    <property type="entry name" value="Peptidase_M28"/>
</dbReference>
<dbReference type="InterPro" id="IPR003137">
    <property type="entry name" value="PA_domain"/>
</dbReference>
<evidence type="ECO:0000256" key="1">
    <source>
        <dbReference type="SAM" id="MobiDB-lite"/>
    </source>
</evidence>
<dbReference type="InterPro" id="IPR045175">
    <property type="entry name" value="M28_fam"/>
</dbReference>
<name>A0A6J4K8E7_9CYAN</name>
<dbReference type="Pfam" id="PF04389">
    <property type="entry name" value="Peptidase_M28"/>
    <property type="match status" value="1"/>
</dbReference>
<keyword evidence="4" id="KW-0378">Hydrolase</keyword>
<organism evidence="4">
    <name type="scientific">uncultured Coleofasciculus sp</name>
    <dbReference type="NCBI Taxonomy" id="1267456"/>
    <lineage>
        <taxon>Bacteria</taxon>
        <taxon>Bacillati</taxon>
        <taxon>Cyanobacteriota</taxon>
        <taxon>Cyanophyceae</taxon>
        <taxon>Coleofasciculales</taxon>
        <taxon>Coleofasciculaceae</taxon>
        <taxon>Coleofasciculus</taxon>
        <taxon>environmental samples</taxon>
    </lineage>
</organism>
<dbReference type="Gene3D" id="3.50.30.30">
    <property type="match status" value="1"/>
</dbReference>